<name>A0AAV9EW75_ACOCL</name>
<evidence type="ECO:0000313" key="6">
    <source>
        <dbReference type="EMBL" id="KAK1316417.1"/>
    </source>
</evidence>
<accession>A0AAV9EW75</accession>
<dbReference type="SUPFAM" id="SSF53756">
    <property type="entry name" value="UDP-Glycosyltransferase/glycogen phosphorylase"/>
    <property type="match status" value="1"/>
</dbReference>
<comment type="caution">
    <text evidence="6">The sequence shown here is derived from an EMBL/GenBank/DDBJ whole genome shotgun (WGS) entry which is preliminary data.</text>
</comment>
<dbReference type="PANTHER" id="PTHR48046">
    <property type="entry name" value="UDP-GLYCOSYLTRANSFERASE 72E1"/>
    <property type="match status" value="1"/>
</dbReference>
<dbReference type="Proteomes" id="UP001180020">
    <property type="component" value="Unassembled WGS sequence"/>
</dbReference>
<keyword evidence="7" id="KW-1185">Reference proteome</keyword>
<dbReference type="CDD" id="cd03784">
    <property type="entry name" value="GT1_Gtf-like"/>
    <property type="match status" value="1"/>
</dbReference>
<gene>
    <name evidence="6" type="primary">UGT72B3</name>
    <name evidence="6" type="ORF">QJS10_CPA05g01177</name>
</gene>
<reference evidence="6" key="2">
    <citation type="submission" date="2023-06" db="EMBL/GenBank/DDBJ databases">
        <authorList>
            <person name="Ma L."/>
            <person name="Liu K.-W."/>
            <person name="Li Z."/>
            <person name="Hsiao Y.-Y."/>
            <person name="Qi Y."/>
            <person name="Fu T."/>
            <person name="Tang G."/>
            <person name="Zhang D."/>
            <person name="Sun W.-H."/>
            <person name="Liu D.-K."/>
            <person name="Li Y."/>
            <person name="Chen G.-Z."/>
            <person name="Liu X.-D."/>
            <person name="Liao X.-Y."/>
            <person name="Jiang Y.-T."/>
            <person name="Yu X."/>
            <person name="Hao Y."/>
            <person name="Huang J."/>
            <person name="Zhao X.-W."/>
            <person name="Ke S."/>
            <person name="Chen Y.-Y."/>
            <person name="Wu W.-L."/>
            <person name="Hsu J.-L."/>
            <person name="Lin Y.-F."/>
            <person name="Huang M.-D."/>
            <person name="Li C.-Y."/>
            <person name="Huang L."/>
            <person name="Wang Z.-W."/>
            <person name="Zhao X."/>
            <person name="Zhong W.-Y."/>
            <person name="Peng D.-H."/>
            <person name="Ahmad S."/>
            <person name="Lan S."/>
            <person name="Zhang J.-S."/>
            <person name="Tsai W.-C."/>
            <person name="Van De Peer Y."/>
            <person name="Liu Z.-J."/>
        </authorList>
    </citation>
    <scope>NUCLEOTIDE SEQUENCE</scope>
    <source>
        <strain evidence="6">CP</strain>
        <tissue evidence="6">Leaves</tissue>
    </source>
</reference>
<organism evidence="6 7">
    <name type="scientific">Acorus calamus</name>
    <name type="common">Sweet flag</name>
    <dbReference type="NCBI Taxonomy" id="4465"/>
    <lineage>
        <taxon>Eukaryota</taxon>
        <taxon>Viridiplantae</taxon>
        <taxon>Streptophyta</taxon>
        <taxon>Embryophyta</taxon>
        <taxon>Tracheophyta</taxon>
        <taxon>Spermatophyta</taxon>
        <taxon>Magnoliopsida</taxon>
        <taxon>Liliopsida</taxon>
        <taxon>Acoraceae</taxon>
        <taxon>Acorus</taxon>
    </lineage>
</organism>
<dbReference type="Gene3D" id="3.40.50.2000">
    <property type="entry name" value="Glycogen Phosphorylase B"/>
    <property type="match status" value="2"/>
</dbReference>
<sequence>MGSSTESGVHLAVVASLGVGHMKPLVVFSNRIVSLRSDIHVTFFFHDTDTDTDTDDIISPSSPPHHDTKIRLVKLPPIDQSTILTDSVGTRMSITNIRSLPSLRASLLASRPSALVVDFFATDAFDVARELDIPKYVYFTSNLWALALMLHSPQLDQDIQGAYVAQSEPIRVPGFRSIRAVDLPDPMPDREGEGYRWYIHTCNRLKEADGILVNTFEGLDDSCSDLLSTAPPVFLVGPLIRSASELSPNRRDECLTWLDSQPAESVLFVSFGSGGTLSREQTTELALGLEMSGKRFLWVCRPPTTGNSAGAYFGVLESDDPLKFLPEGFMEHTRRVGLVVPNWVPQVEILGHTAVGGFLSHCGWNSTLESMIAGKPMIAWPLYAEQRMNAVLLSEGIGMAVHALKGNEGRVVKRAEIAELVNVVFEGEEGKVMREKAKEMSGRAVVAVGEGGTSYKSLLQVFEQWKIGSLNYDKILR</sequence>
<dbReference type="InterPro" id="IPR035595">
    <property type="entry name" value="UDP_glycos_trans_CS"/>
</dbReference>
<dbReference type="Pfam" id="PF00201">
    <property type="entry name" value="UDPGT"/>
    <property type="match status" value="1"/>
</dbReference>
<evidence type="ECO:0000313" key="7">
    <source>
        <dbReference type="Proteomes" id="UP001180020"/>
    </source>
</evidence>
<evidence type="ECO:0000256" key="5">
    <source>
        <dbReference type="RuleBase" id="RU362057"/>
    </source>
</evidence>
<dbReference type="FunFam" id="3.40.50.2000:FF:000056">
    <property type="entry name" value="Glycosyltransferase"/>
    <property type="match status" value="1"/>
</dbReference>
<protein>
    <recommendedName>
        <fullName evidence="5">Glycosyltransferase</fullName>
        <ecNumber evidence="5">2.4.1.-</ecNumber>
    </recommendedName>
</protein>
<dbReference type="EC" id="2.4.1.-" evidence="5"/>
<dbReference type="EMBL" id="JAUJYO010000005">
    <property type="protein sequence ID" value="KAK1316417.1"/>
    <property type="molecule type" value="Genomic_DNA"/>
</dbReference>
<dbReference type="PROSITE" id="PS00375">
    <property type="entry name" value="UDPGT"/>
    <property type="match status" value="1"/>
</dbReference>
<dbReference type="GO" id="GO:0008194">
    <property type="term" value="F:UDP-glycosyltransferase activity"/>
    <property type="evidence" value="ECO:0007669"/>
    <property type="project" value="InterPro"/>
</dbReference>
<dbReference type="AlphaFoldDB" id="A0AAV9EW75"/>
<evidence type="ECO:0000256" key="3">
    <source>
        <dbReference type="ARBA" id="ARBA00022679"/>
    </source>
</evidence>
<keyword evidence="2 4" id="KW-0328">Glycosyltransferase</keyword>
<evidence type="ECO:0000256" key="4">
    <source>
        <dbReference type="RuleBase" id="RU003718"/>
    </source>
</evidence>
<evidence type="ECO:0000256" key="1">
    <source>
        <dbReference type="ARBA" id="ARBA00009995"/>
    </source>
</evidence>
<proteinExistence type="inferred from homology"/>
<keyword evidence="3 4" id="KW-0808">Transferase</keyword>
<dbReference type="PANTHER" id="PTHR48046:SF1">
    <property type="entry name" value="GLYCOSYLTRANSFERASE-RELATED"/>
    <property type="match status" value="1"/>
</dbReference>
<reference evidence="6" key="1">
    <citation type="journal article" date="2023" name="Nat. Commun.">
        <title>Diploid and tetraploid genomes of Acorus and the evolution of monocots.</title>
        <authorList>
            <person name="Ma L."/>
            <person name="Liu K.W."/>
            <person name="Li Z."/>
            <person name="Hsiao Y.Y."/>
            <person name="Qi Y."/>
            <person name="Fu T."/>
            <person name="Tang G.D."/>
            <person name="Zhang D."/>
            <person name="Sun W.H."/>
            <person name="Liu D.K."/>
            <person name="Li Y."/>
            <person name="Chen G.Z."/>
            <person name="Liu X.D."/>
            <person name="Liao X.Y."/>
            <person name="Jiang Y.T."/>
            <person name="Yu X."/>
            <person name="Hao Y."/>
            <person name="Huang J."/>
            <person name="Zhao X.W."/>
            <person name="Ke S."/>
            <person name="Chen Y.Y."/>
            <person name="Wu W.L."/>
            <person name="Hsu J.L."/>
            <person name="Lin Y.F."/>
            <person name="Huang M.D."/>
            <person name="Li C.Y."/>
            <person name="Huang L."/>
            <person name="Wang Z.W."/>
            <person name="Zhao X."/>
            <person name="Zhong W.Y."/>
            <person name="Peng D.H."/>
            <person name="Ahmad S."/>
            <person name="Lan S."/>
            <person name="Zhang J.S."/>
            <person name="Tsai W.C."/>
            <person name="Van de Peer Y."/>
            <person name="Liu Z.J."/>
        </authorList>
    </citation>
    <scope>NUCLEOTIDE SEQUENCE</scope>
    <source>
        <strain evidence="6">CP</strain>
    </source>
</reference>
<comment type="similarity">
    <text evidence="1 4">Belongs to the UDP-glycosyltransferase family.</text>
</comment>
<evidence type="ECO:0000256" key="2">
    <source>
        <dbReference type="ARBA" id="ARBA00022676"/>
    </source>
</evidence>
<dbReference type="InterPro" id="IPR002213">
    <property type="entry name" value="UDP_glucos_trans"/>
</dbReference>